<evidence type="ECO:0000313" key="2">
    <source>
        <dbReference type="Proteomes" id="UP001060085"/>
    </source>
</evidence>
<sequence length="188" mass="21263">MENNNDQQPAAASSEQVSSPDQSQQQTHVVIRSYECNFCKKGFSNAQALGGHMNIHRKDKAKLKQASKETKKSIKADITSTMPPLDAKAKSIPNWPCFYSSSSHHQSSYKYYPSSLRRDHHELKQLPLFVETAAASRNNIIDHHVSSNNSAEWEEEEERGGGCFGAEIDLELRLGHELYYATTTRKFF</sequence>
<comment type="caution">
    <text evidence="1">The sequence shown here is derived from an EMBL/GenBank/DDBJ whole genome shotgun (WGS) entry which is preliminary data.</text>
</comment>
<proteinExistence type="predicted"/>
<keyword evidence="2" id="KW-1185">Reference proteome</keyword>
<reference evidence="2" key="1">
    <citation type="journal article" date="2023" name="Nat. Plants">
        <title>Single-cell RNA sequencing provides a high-resolution roadmap for understanding the multicellular compartmentation of specialized metabolism.</title>
        <authorList>
            <person name="Sun S."/>
            <person name="Shen X."/>
            <person name="Li Y."/>
            <person name="Li Y."/>
            <person name="Wang S."/>
            <person name="Li R."/>
            <person name="Zhang H."/>
            <person name="Shen G."/>
            <person name="Guo B."/>
            <person name="Wei J."/>
            <person name="Xu J."/>
            <person name="St-Pierre B."/>
            <person name="Chen S."/>
            <person name="Sun C."/>
        </authorList>
    </citation>
    <scope>NUCLEOTIDE SEQUENCE [LARGE SCALE GENOMIC DNA]</scope>
</reference>
<name>A0ACC0B033_CATRO</name>
<dbReference type="EMBL" id="CM044704">
    <property type="protein sequence ID" value="KAI5665960.1"/>
    <property type="molecule type" value="Genomic_DNA"/>
</dbReference>
<gene>
    <name evidence="1" type="ORF">M9H77_15813</name>
</gene>
<evidence type="ECO:0000313" key="1">
    <source>
        <dbReference type="EMBL" id="KAI5665960.1"/>
    </source>
</evidence>
<protein>
    <submittedName>
        <fullName evidence="1">Uncharacterized protein</fullName>
    </submittedName>
</protein>
<accession>A0ACC0B033</accession>
<dbReference type="Proteomes" id="UP001060085">
    <property type="component" value="Linkage Group LG04"/>
</dbReference>
<organism evidence="1 2">
    <name type="scientific">Catharanthus roseus</name>
    <name type="common">Madagascar periwinkle</name>
    <name type="synonym">Vinca rosea</name>
    <dbReference type="NCBI Taxonomy" id="4058"/>
    <lineage>
        <taxon>Eukaryota</taxon>
        <taxon>Viridiplantae</taxon>
        <taxon>Streptophyta</taxon>
        <taxon>Embryophyta</taxon>
        <taxon>Tracheophyta</taxon>
        <taxon>Spermatophyta</taxon>
        <taxon>Magnoliopsida</taxon>
        <taxon>eudicotyledons</taxon>
        <taxon>Gunneridae</taxon>
        <taxon>Pentapetalae</taxon>
        <taxon>asterids</taxon>
        <taxon>lamiids</taxon>
        <taxon>Gentianales</taxon>
        <taxon>Apocynaceae</taxon>
        <taxon>Rauvolfioideae</taxon>
        <taxon>Vinceae</taxon>
        <taxon>Catharanthinae</taxon>
        <taxon>Catharanthus</taxon>
    </lineage>
</organism>